<proteinExistence type="predicted"/>
<dbReference type="SUPFAM" id="SSF51726">
    <property type="entry name" value="UROD/MetE-like"/>
    <property type="match status" value="1"/>
</dbReference>
<keyword evidence="2" id="KW-1185">Reference proteome</keyword>
<dbReference type="AlphaFoldDB" id="A0A9P4KBP1"/>
<dbReference type="OrthoDB" id="5422863at2759"/>
<dbReference type="Gene3D" id="3.20.20.210">
    <property type="match status" value="1"/>
</dbReference>
<sequence>MATVEAHGVHLMGSINLPTTSDVFEKVPALLPNRLRRMPDGETGNRAQFIGWQAANFAAVPEVLTRRGTSHEKFPDTMSLTRDQILATEQKLPELQTRYEEFALESYTLFQEKKAHGNIPPQMRFQVSLPGIVNVIAALIAPPFQTVIEPHYEAALLRSLQRIQDGIPHSELAIQIDCALEIAFLEGVAPLVPYFEPVLPGVISRLSRLANYVAEDVQLGFHLCYGDREHRHFIEPTDMGLMVEVANALHKSVKRPVQWIHMPVPKGRMDPAYFAPLKNLEWKIPELYLGVVHAHDEQGTRERIATAHQVVEEFGVATECGMGRTLPQEFGTIMDILRKVSKPVV</sequence>
<organism evidence="1 2">
    <name type="scientific">Lojkania enalia</name>
    <dbReference type="NCBI Taxonomy" id="147567"/>
    <lineage>
        <taxon>Eukaryota</taxon>
        <taxon>Fungi</taxon>
        <taxon>Dikarya</taxon>
        <taxon>Ascomycota</taxon>
        <taxon>Pezizomycotina</taxon>
        <taxon>Dothideomycetes</taxon>
        <taxon>Pleosporomycetidae</taxon>
        <taxon>Pleosporales</taxon>
        <taxon>Pleosporales incertae sedis</taxon>
        <taxon>Lojkania</taxon>
    </lineage>
</organism>
<dbReference type="EMBL" id="ML986631">
    <property type="protein sequence ID" value="KAF2263119.1"/>
    <property type="molecule type" value="Genomic_DNA"/>
</dbReference>
<evidence type="ECO:0000313" key="2">
    <source>
        <dbReference type="Proteomes" id="UP000800093"/>
    </source>
</evidence>
<evidence type="ECO:0000313" key="1">
    <source>
        <dbReference type="EMBL" id="KAF2263119.1"/>
    </source>
</evidence>
<accession>A0A9P4KBP1</accession>
<gene>
    <name evidence="1" type="ORF">CC78DRAFT_290234</name>
</gene>
<reference evidence="2" key="1">
    <citation type="journal article" date="2020" name="Stud. Mycol.">
        <title>101 Dothideomycetes genomes: A test case for predicting lifestyles and emergence of pathogens.</title>
        <authorList>
            <person name="Haridas S."/>
            <person name="Albert R."/>
            <person name="Binder M."/>
            <person name="Bloem J."/>
            <person name="LaButti K."/>
            <person name="Salamov A."/>
            <person name="Andreopoulos B."/>
            <person name="Baker S."/>
            <person name="Barry K."/>
            <person name="Bills G."/>
            <person name="Bluhm B."/>
            <person name="Cannon C."/>
            <person name="Castanera R."/>
            <person name="Culley D."/>
            <person name="Daum C."/>
            <person name="Ezra D."/>
            <person name="Gonzalez J."/>
            <person name="Henrissat B."/>
            <person name="Kuo A."/>
            <person name="Liang C."/>
            <person name="Lipzen A."/>
            <person name="Lutzoni F."/>
            <person name="Magnuson J."/>
            <person name="Mondo S."/>
            <person name="Nolan M."/>
            <person name="Ohm R."/>
            <person name="Pangilinan J."/>
            <person name="Park H.-J."/>
            <person name="Ramirez L."/>
            <person name="Alfaro M."/>
            <person name="Sun H."/>
            <person name="Tritt A."/>
            <person name="Yoshinaga Y."/>
            <person name="Zwiers L.-H."/>
            <person name="Turgeon B."/>
            <person name="Goodwin S."/>
            <person name="Spatafora J."/>
            <person name="Crous P."/>
            <person name="Grigoriev I."/>
        </authorList>
    </citation>
    <scope>NUCLEOTIDE SEQUENCE [LARGE SCALE GENOMIC DNA]</scope>
    <source>
        <strain evidence="2">CBS 304.66</strain>
    </source>
</reference>
<comment type="caution">
    <text evidence="1">The sequence shown here is derived from an EMBL/GenBank/DDBJ whole genome shotgun (WGS) entry which is preliminary data.</text>
</comment>
<protein>
    <submittedName>
        <fullName evidence="1">Uncharacterized protein</fullName>
    </submittedName>
</protein>
<dbReference type="Proteomes" id="UP000800093">
    <property type="component" value="Unassembled WGS sequence"/>
</dbReference>
<name>A0A9P4KBP1_9PLEO</name>
<dbReference type="InterPro" id="IPR038071">
    <property type="entry name" value="UROD/MetE-like_sf"/>
</dbReference>